<proteinExistence type="predicted"/>
<reference evidence="2" key="1">
    <citation type="journal article" date="2019" name="Int. J. Syst. Evol. Microbiol.">
        <title>The Global Catalogue of Microorganisms (GCM) 10K type strain sequencing project: providing services to taxonomists for standard genome sequencing and annotation.</title>
        <authorList>
            <consortium name="The Broad Institute Genomics Platform"/>
            <consortium name="The Broad Institute Genome Sequencing Center for Infectious Disease"/>
            <person name="Wu L."/>
            <person name="Ma J."/>
        </authorList>
    </citation>
    <scope>NUCLEOTIDE SEQUENCE [LARGE SCALE GENOMIC DNA]</scope>
    <source>
        <strain evidence="2">JCM 13476</strain>
    </source>
</reference>
<dbReference type="RefSeq" id="WP_167178127.1">
    <property type="nucleotide sequence ID" value="NZ_BAAAEJ010000009.1"/>
</dbReference>
<evidence type="ECO:0008006" key="3">
    <source>
        <dbReference type="Google" id="ProtNLM"/>
    </source>
</evidence>
<comment type="caution">
    <text evidence="1">The sequence shown here is derived from an EMBL/GenBank/DDBJ whole genome shotgun (WGS) entry which is preliminary data.</text>
</comment>
<sequence length="318" mass="35459">MFWRKLASDARAAKRRVQGPARNPFWSVQAYADAMATYVSAFAHLKRGRYYKGWCALEQVELALERVVRNAAPEPVLTLAAERAQIITLWQSLFPYRVFASPGFLNQDWACSICGKRSTPIDPCGHIPGQVYDGEFCSVRITKTKILEVSLVLHPVQKYSVLTPEDREHDFSLVAYVVDRLNDPFHAWTGEWTHRRHPHSAFVEHPLDGPCPCNSSLRYRECCWGESGVRVKHFAAQIAGYQAYEEGVVWSGVKPLPLPPPVLPGLPNCDPSPRLVVGPLPQTRCPTLPVRAAMNRQASGPVQVATSSTATRLGLGYL</sequence>
<protein>
    <recommendedName>
        <fullName evidence="3">SEC-C domain-containing protein</fullName>
    </recommendedName>
</protein>
<name>A0ABP3IGT5_9CAUL</name>
<evidence type="ECO:0000313" key="1">
    <source>
        <dbReference type="EMBL" id="GAA0399361.1"/>
    </source>
</evidence>
<dbReference type="Proteomes" id="UP001500791">
    <property type="component" value="Unassembled WGS sequence"/>
</dbReference>
<organism evidence="1 2">
    <name type="scientific">Brevundimonas terrae</name>
    <dbReference type="NCBI Taxonomy" id="363631"/>
    <lineage>
        <taxon>Bacteria</taxon>
        <taxon>Pseudomonadati</taxon>
        <taxon>Pseudomonadota</taxon>
        <taxon>Alphaproteobacteria</taxon>
        <taxon>Caulobacterales</taxon>
        <taxon>Caulobacteraceae</taxon>
        <taxon>Brevundimonas</taxon>
    </lineage>
</organism>
<keyword evidence="2" id="KW-1185">Reference proteome</keyword>
<dbReference type="EMBL" id="BAAAEJ010000009">
    <property type="protein sequence ID" value="GAA0399361.1"/>
    <property type="molecule type" value="Genomic_DNA"/>
</dbReference>
<gene>
    <name evidence="1" type="ORF">GCM10009093_27380</name>
</gene>
<accession>A0ABP3IGT5</accession>
<evidence type="ECO:0000313" key="2">
    <source>
        <dbReference type="Proteomes" id="UP001500791"/>
    </source>
</evidence>